<dbReference type="Proteomes" id="UP000789759">
    <property type="component" value="Unassembled WGS sequence"/>
</dbReference>
<organism evidence="2 3">
    <name type="scientific">Cetraspora pellucida</name>
    <dbReference type="NCBI Taxonomy" id="1433469"/>
    <lineage>
        <taxon>Eukaryota</taxon>
        <taxon>Fungi</taxon>
        <taxon>Fungi incertae sedis</taxon>
        <taxon>Mucoromycota</taxon>
        <taxon>Glomeromycotina</taxon>
        <taxon>Glomeromycetes</taxon>
        <taxon>Diversisporales</taxon>
        <taxon>Gigasporaceae</taxon>
        <taxon>Cetraspora</taxon>
    </lineage>
</organism>
<comment type="caution">
    <text evidence="2">The sequence shown here is derived from an EMBL/GenBank/DDBJ whole genome shotgun (WGS) entry which is preliminary data.</text>
</comment>
<evidence type="ECO:0000313" key="2">
    <source>
        <dbReference type="EMBL" id="CAG8478252.1"/>
    </source>
</evidence>
<evidence type="ECO:0000313" key="3">
    <source>
        <dbReference type="Proteomes" id="UP000789759"/>
    </source>
</evidence>
<keyword evidence="1" id="KW-0175">Coiled coil</keyword>
<reference evidence="2" key="1">
    <citation type="submission" date="2021-06" db="EMBL/GenBank/DDBJ databases">
        <authorList>
            <person name="Kallberg Y."/>
            <person name="Tangrot J."/>
            <person name="Rosling A."/>
        </authorList>
    </citation>
    <scope>NUCLEOTIDE SEQUENCE</scope>
    <source>
        <strain evidence="2">FL966</strain>
    </source>
</reference>
<dbReference type="OrthoDB" id="439046at2759"/>
<proteinExistence type="predicted"/>
<dbReference type="AlphaFoldDB" id="A0A9N8WB08"/>
<keyword evidence="3" id="KW-1185">Reference proteome</keyword>
<accession>A0A9N8WB08</accession>
<feature type="coiled-coil region" evidence="1">
    <location>
        <begin position="28"/>
        <end position="55"/>
    </location>
</feature>
<evidence type="ECO:0000256" key="1">
    <source>
        <dbReference type="SAM" id="Coils"/>
    </source>
</evidence>
<gene>
    <name evidence="2" type="ORF">CPELLU_LOCUS1398</name>
</gene>
<sequence length="373" mass="43457">MQDQRDKSKDLSELDLLRQRIIDPETENAKLKADNAKLKQTLKEHEIRITNLEQRDKEKTVTNMQNDLSAKDISYEINSNNTPKKIIDISDNASNSDDIQSKIVMWKNLIPTYWYKDVKKLENIVDHDRRKRCQCQLNGVYLIEVWYKENPEVTIPQKIYKYRECIIRKTFDLTLSQSLFYCTQLRQMESPKQGGEGSRQGALRLKVQDSRKVKNKGYIDLHHEHYLLECISAESNVDLTIDSIQQALKKPGILKLLCGKIVAFCFIPERSLRLNRKVKNVHDAIICIFSSIFFSDLPIDQFTPSFAQQLHRQIGNELINNAGSKTGDVYLQYLRETWYQESFNPSALATFILECVYKTSYNICVVMDIDIQD</sequence>
<protein>
    <submittedName>
        <fullName evidence="2">1294_t:CDS:1</fullName>
    </submittedName>
</protein>
<name>A0A9N8WB08_9GLOM</name>
<dbReference type="EMBL" id="CAJVQA010000508">
    <property type="protein sequence ID" value="CAG8478252.1"/>
    <property type="molecule type" value="Genomic_DNA"/>
</dbReference>